<dbReference type="Gene3D" id="3.40.50.720">
    <property type="entry name" value="NAD(P)-binding Rossmann-like Domain"/>
    <property type="match status" value="2"/>
</dbReference>
<sequence length="175" mass="19865">PCISSPAACLRRALYWKLFHFLATPTMRIAVFDTKNYDRQSLDLANQQFGHHLSYFEPRLNRDTLELVHDVEAVCPFVNDRLDGEVIARLAQRGVRLITLRCAGFNGVDLAACQQHGIVVTRVPAYSPHAVAEHAFALLLAVVRRIHKSYVRVREMDFSLDGLVGFDLYRKTISL</sequence>
<keyword evidence="1" id="KW-0520">NAD</keyword>
<proteinExistence type="predicted"/>
<dbReference type="AlphaFoldDB" id="A0A318JB29"/>
<dbReference type="EMBL" id="QJKC01000012">
    <property type="protein sequence ID" value="PXX44712.1"/>
    <property type="molecule type" value="Genomic_DNA"/>
</dbReference>
<keyword evidence="4" id="KW-1185">Reference proteome</keyword>
<name>A0A318JB29_9NEIS</name>
<dbReference type="InterPro" id="IPR058205">
    <property type="entry name" value="D-LDH-like"/>
</dbReference>
<gene>
    <name evidence="3" type="ORF">DFR38_112140</name>
</gene>
<feature type="non-terminal residue" evidence="3">
    <location>
        <position position="1"/>
    </location>
</feature>
<accession>A0A318JB29</accession>
<dbReference type="PANTHER" id="PTHR43026">
    <property type="entry name" value="2-HYDROXYACID DEHYDROGENASE HOMOLOG 1-RELATED"/>
    <property type="match status" value="1"/>
</dbReference>
<organism evidence="3 4">
    <name type="scientific">Aquitalea magnusonii</name>
    <dbReference type="NCBI Taxonomy" id="332411"/>
    <lineage>
        <taxon>Bacteria</taxon>
        <taxon>Pseudomonadati</taxon>
        <taxon>Pseudomonadota</taxon>
        <taxon>Betaproteobacteria</taxon>
        <taxon>Neisseriales</taxon>
        <taxon>Chromobacteriaceae</taxon>
        <taxon>Aquitalea</taxon>
    </lineage>
</organism>
<reference evidence="3 4" key="1">
    <citation type="submission" date="2018-05" db="EMBL/GenBank/DDBJ databases">
        <title>Genomic Encyclopedia of Type Strains, Phase IV (KMG-IV): sequencing the most valuable type-strain genomes for metagenomic binning, comparative biology and taxonomic classification.</title>
        <authorList>
            <person name="Goeker M."/>
        </authorList>
    </citation>
    <scope>NUCLEOTIDE SEQUENCE [LARGE SCALE GENOMIC DNA]</scope>
    <source>
        <strain evidence="3 4">DSM 25134</strain>
    </source>
</reference>
<evidence type="ECO:0000256" key="1">
    <source>
        <dbReference type="ARBA" id="ARBA00023027"/>
    </source>
</evidence>
<dbReference type="SUPFAM" id="SSF52283">
    <property type="entry name" value="Formate/glycerate dehydrogenase catalytic domain-like"/>
    <property type="match status" value="1"/>
</dbReference>
<dbReference type="InterPro" id="IPR006139">
    <property type="entry name" value="D-isomer_2_OHA_DH_cat_dom"/>
</dbReference>
<dbReference type="GO" id="GO:0016616">
    <property type="term" value="F:oxidoreductase activity, acting on the CH-OH group of donors, NAD or NADP as acceptor"/>
    <property type="evidence" value="ECO:0007669"/>
    <property type="project" value="InterPro"/>
</dbReference>
<evidence type="ECO:0000259" key="2">
    <source>
        <dbReference type="Pfam" id="PF00389"/>
    </source>
</evidence>
<protein>
    <submittedName>
        <fullName evidence="3">D-isomer specific 2-hydroxyacid dehydrogenase-like protein</fullName>
    </submittedName>
</protein>
<feature type="domain" description="D-isomer specific 2-hydroxyacid dehydrogenase catalytic" evidence="2">
    <location>
        <begin position="30"/>
        <end position="137"/>
    </location>
</feature>
<dbReference type="PANTHER" id="PTHR43026:SF1">
    <property type="entry name" value="2-HYDROXYACID DEHYDROGENASE HOMOLOG 1-RELATED"/>
    <property type="match status" value="1"/>
</dbReference>
<evidence type="ECO:0000313" key="3">
    <source>
        <dbReference type="EMBL" id="PXX44712.1"/>
    </source>
</evidence>
<evidence type="ECO:0000313" key="4">
    <source>
        <dbReference type="Proteomes" id="UP000248395"/>
    </source>
</evidence>
<dbReference type="Pfam" id="PF00389">
    <property type="entry name" value="2-Hacid_dh"/>
    <property type="match status" value="1"/>
</dbReference>
<comment type="caution">
    <text evidence="3">The sequence shown here is derived from an EMBL/GenBank/DDBJ whole genome shotgun (WGS) entry which is preliminary data.</text>
</comment>
<dbReference type="Proteomes" id="UP000248395">
    <property type="component" value="Unassembled WGS sequence"/>
</dbReference>
<dbReference type="GO" id="GO:0051287">
    <property type="term" value="F:NAD binding"/>
    <property type="evidence" value="ECO:0007669"/>
    <property type="project" value="InterPro"/>
</dbReference>